<dbReference type="SUPFAM" id="SSF54292">
    <property type="entry name" value="2Fe-2S ferredoxin-like"/>
    <property type="match status" value="1"/>
</dbReference>
<dbReference type="PANTHER" id="PTHR42895">
    <property type="entry name" value="IRON-SULFUR CLUSTER-BINDING PROTEIN-RELATED"/>
    <property type="match status" value="1"/>
</dbReference>
<dbReference type="InterPro" id="IPR001041">
    <property type="entry name" value="2Fe-2S_ferredoxin-type"/>
</dbReference>
<dbReference type="Gene3D" id="3.10.20.880">
    <property type="match status" value="1"/>
</dbReference>
<dbReference type="Gene3D" id="3.10.20.30">
    <property type="match status" value="1"/>
</dbReference>
<dbReference type="RefSeq" id="WP_157842458.1">
    <property type="nucleotide sequence ID" value="NZ_BAFN01000001.1"/>
</dbReference>
<dbReference type="InterPro" id="IPR041414">
    <property type="entry name" value="Raco-like_middle"/>
</dbReference>
<dbReference type="InterPro" id="IPR012675">
    <property type="entry name" value="Beta-grasp_dom_sf"/>
</dbReference>
<dbReference type="PROSITE" id="PS51085">
    <property type="entry name" value="2FE2S_FER_2"/>
    <property type="match status" value="1"/>
</dbReference>
<proteinExistence type="predicted"/>
<gene>
    <name evidence="2" type="ORF">BROSI_A1827</name>
</gene>
<organism evidence="2 3">
    <name type="scientific">Candidatus Brocadia sinica JPN1</name>
    <dbReference type="NCBI Taxonomy" id="1197129"/>
    <lineage>
        <taxon>Bacteria</taxon>
        <taxon>Pseudomonadati</taxon>
        <taxon>Planctomycetota</taxon>
        <taxon>Candidatus Brocadiia</taxon>
        <taxon>Candidatus Brocadiales</taxon>
        <taxon>Candidatus Brocadiaceae</taxon>
        <taxon>Candidatus Brocadia</taxon>
    </lineage>
</organism>
<dbReference type="Pfam" id="PF17650">
    <property type="entry name" value="RACo_linker"/>
    <property type="match status" value="1"/>
</dbReference>
<keyword evidence="3" id="KW-1185">Reference proteome</keyword>
<dbReference type="InterPro" id="IPR043129">
    <property type="entry name" value="ATPase_NBD"/>
</dbReference>
<feature type="domain" description="2Fe-2S ferredoxin-type" evidence="1">
    <location>
        <begin position="8"/>
        <end position="97"/>
    </location>
</feature>
<dbReference type="InterPro" id="IPR052911">
    <property type="entry name" value="Corrinoid_activation_enz"/>
</dbReference>
<dbReference type="InterPro" id="IPR027980">
    <property type="entry name" value="RACo_C"/>
</dbReference>
<dbReference type="Pfam" id="PF00111">
    <property type="entry name" value="Fer2"/>
    <property type="match status" value="1"/>
</dbReference>
<dbReference type="Pfam" id="PF17651">
    <property type="entry name" value="Raco_middle"/>
    <property type="match status" value="1"/>
</dbReference>
<dbReference type="CDD" id="cd00207">
    <property type="entry name" value="fer2"/>
    <property type="match status" value="1"/>
</dbReference>
<reference evidence="3" key="1">
    <citation type="journal article" date="2015" name="Genome Announc.">
        <title>Draft Genome Sequence of an Anaerobic Ammonium-Oxidizing Bacterium, "Candidatus Brocadia sinica".</title>
        <authorList>
            <person name="Oshiki M."/>
            <person name="Shinyako-Hata K."/>
            <person name="Satoh H."/>
            <person name="Okabe S."/>
        </authorList>
    </citation>
    <scope>NUCLEOTIDE SEQUENCE [LARGE SCALE GENOMIC DNA]</scope>
    <source>
        <strain evidence="3">JPN1</strain>
    </source>
</reference>
<dbReference type="InterPro" id="IPR040506">
    <property type="entry name" value="RACo_linker"/>
</dbReference>
<dbReference type="EMBL" id="BAFN01000001">
    <property type="protein sequence ID" value="GAN33310.1"/>
    <property type="molecule type" value="Genomic_DNA"/>
</dbReference>
<protein>
    <submittedName>
        <fullName evidence="2">Conserved hypothetical iron sulfur / metal binding protein part of the CODH/ACS complex</fullName>
    </submittedName>
</protein>
<dbReference type="InterPro" id="IPR042259">
    <property type="entry name" value="Raco-like_middle_sf"/>
</dbReference>
<evidence type="ECO:0000313" key="2">
    <source>
        <dbReference type="EMBL" id="GAN33310.1"/>
    </source>
</evidence>
<sequence>MTLENSRYKVHFLPGDVSVEIEKGKTVLDASYKGDLFINALCGGDGTCGKCKVILNTGKVDSLPTTHISEAEAKQGYVLACRTKVMGDLEVLIPEESKLDKSQILISDYPQFSGSLAAATSGLEQFEKKPLVRKIYLELSPPSLDDCMADYERLCQGVMVHANVPWEVLATNLTVLKRLPTLLRDAHWKVTATLGYRGSSVEIMEVQAGDVSAQNFGIAVDVGTTTVVAHLLNLSNAETIDVEATYNSQIKYGDDYIQRIIYAVQNNAMEIMQEVLVEDINHLISTLVKRNKLSIHDIGAVVCAGNTVMTHFLFGLDPTNIRREPYLPSASFVPPIKADDVGIKINGNGLLYTLPCVGAYVGGDISSGVLAIRLDKVDAVSLLIDIGTNGEIVLGNKDWMVCCSASAGPAFEGSGISCGMRAAKGAIEKVTITKNFDVVCKTIGNTPPSGICGSGLLDCLANLVRSGVIDRTGNFQKGIDTERFRKTDDGYEFILVDKNETATKKDIVITQADIQNLIRSKAAIYSAISTLIESMGMGVNDIEQVYLAGGFGNYLDIRSAITIGMLPDISVSKVQFVGNTSVIGAKMSLFYKDAYEVAQTIASKMTYFDLMSNNKYMEEYMSANFLPHTDIEKFPSVAEELMVP</sequence>
<dbReference type="InterPro" id="IPR036010">
    <property type="entry name" value="2Fe-2S_ferredoxin-like_sf"/>
</dbReference>
<dbReference type="Gene3D" id="3.30.420.480">
    <property type="entry name" value="Domain of unknown function (DUF4445)"/>
    <property type="match status" value="1"/>
</dbReference>
<dbReference type="PANTHER" id="PTHR42895:SF2">
    <property type="entry name" value="IRON-SULFUR CLUSTER PROTEIN"/>
    <property type="match status" value="1"/>
</dbReference>
<comment type="caution">
    <text evidence="2">The sequence shown here is derived from an EMBL/GenBank/DDBJ whole genome shotgun (WGS) entry which is preliminary data.</text>
</comment>
<name>A0ABQ0JX79_9BACT</name>
<dbReference type="Proteomes" id="UP000032309">
    <property type="component" value="Unassembled WGS sequence"/>
</dbReference>
<accession>A0ABQ0JX79</accession>
<evidence type="ECO:0000313" key="3">
    <source>
        <dbReference type="Proteomes" id="UP000032309"/>
    </source>
</evidence>
<dbReference type="SUPFAM" id="SSF53067">
    <property type="entry name" value="Actin-like ATPase domain"/>
    <property type="match status" value="1"/>
</dbReference>
<evidence type="ECO:0000259" key="1">
    <source>
        <dbReference type="PROSITE" id="PS51085"/>
    </source>
</evidence>
<dbReference type="Pfam" id="PF14574">
    <property type="entry name" value="RACo_C_ter"/>
    <property type="match status" value="1"/>
</dbReference>